<dbReference type="AlphaFoldDB" id="A0A448YNK6"/>
<gene>
    <name evidence="2" type="ORF">BRENAR_LOCUS3169</name>
</gene>
<proteinExistence type="predicted"/>
<dbReference type="Proteomes" id="UP000290900">
    <property type="component" value="Unassembled WGS sequence"/>
</dbReference>
<feature type="region of interest" description="Disordered" evidence="1">
    <location>
        <begin position="1"/>
        <end position="89"/>
    </location>
</feature>
<feature type="compositionally biased region" description="Low complexity" evidence="1">
    <location>
        <begin position="47"/>
        <end position="62"/>
    </location>
</feature>
<evidence type="ECO:0000256" key="1">
    <source>
        <dbReference type="SAM" id="MobiDB-lite"/>
    </source>
</evidence>
<organism evidence="2 3">
    <name type="scientific">Brettanomyces naardenensis</name>
    <name type="common">Yeast</name>
    <dbReference type="NCBI Taxonomy" id="13370"/>
    <lineage>
        <taxon>Eukaryota</taxon>
        <taxon>Fungi</taxon>
        <taxon>Dikarya</taxon>
        <taxon>Ascomycota</taxon>
        <taxon>Saccharomycotina</taxon>
        <taxon>Pichiomycetes</taxon>
        <taxon>Pichiales</taxon>
        <taxon>Pichiaceae</taxon>
        <taxon>Brettanomyces</taxon>
    </lineage>
</organism>
<sequence>MARVVTRKRKANAAIATKARKASKVSKGKSSKISKPSRTYKKRKTITKTPSRRPSPSSPVSSQDEEPLFDNINVDDDDDASDITSSSEFDDMSEVKLNKDGTRRRKRYSKRDFRSCFNSFFQQVNCITHPSTVKMDIDSEMKLQRQRRLIELDRLQADSDDEDDLADLEDCLELSEPPKKVHRKKRAAAPLEDVESISQLTTELEPVDSIIRQAKDLCAGEDSDFFKMANTDSLIDAAPTLSTPTIARHQRRRNTLSSGDAHCSADASDDCDLISATSSFKLLGNRPQQQSYSAPQTSASSFITAPDSDIRLADYLNIDVPTEEDYGNRFGHNTVFAYRYNSDNLNLALVDDAESQVVDSRRSKALNKRALFYGNSQAMVSDENSISIHDFLN</sequence>
<accession>A0A448YNK6</accession>
<dbReference type="OrthoDB" id="3998062at2759"/>
<feature type="compositionally biased region" description="Basic residues" evidence="1">
    <location>
        <begin position="1"/>
        <end position="11"/>
    </location>
</feature>
<dbReference type="EMBL" id="CAACVR010000023">
    <property type="protein sequence ID" value="VEU22438.1"/>
    <property type="molecule type" value="Genomic_DNA"/>
</dbReference>
<feature type="compositionally biased region" description="Acidic residues" evidence="1">
    <location>
        <begin position="63"/>
        <end position="81"/>
    </location>
</feature>
<evidence type="ECO:0000313" key="2">
    <source>
        <dbReference type="EMBL" id="VEU22438.1"/>
    </source>
</evidence>
<feature type="compositionally biased region" description="Basic residues" evidence="1">
    <location>
        <begin position="18"/>
        <end position="32"/>
    </location>
</feature>
<protein>
    <submittedName>
        <fullName evidence="2">DEKNAAC103438</fullName>
    </submittedName>
</protein>
<evidence type="ECO:0000313" key="3">
    <source>
        <dbReference type="Proteomes" id="UP000290900"/>
    </source>
</evidence>
<reference evidence="2 3" key="1">
    <citation type="submission" date="2018-12" db="EMBL/GenBank/DDBJ databases">
        <authorList>
            <person name="Tiukova I."/>
            <person name="Dainat J."/>
        </authorList>
    </citation>
    <scope>NUCLEOTIDE SEQUENCE [LARGE SCALE GENOMIC DNA]</scope>
</reference>
<dbReference type="InParanoid" id="A0A448YNK6"/>
<name>A0A448YNK6_BRENA</name>
<keyword evidence="3" id="KW-1185">Reference proteome</keyword>